<organism evidence="2 3">
    <name type="scientific">Nitrincola iocasae</name>
    <dbReference type="NCBI Taxonomy" id="2614693"/>
    <lineage>
        <taxon>Bacteria</taxon>
        <taxon>Pseudomonadati</taxon>
        <taxon>Pseudomonadota</taxon>
        <taxon>Gammaproteobacteria</taxon>
        <taxon>Oceanospirillales</taxon>
        <taxon>Oceanospirillaceae</taxon>
        <taxon>Nitrincola</taxon>
    </lineage>
</organism>
<proteinExistence type="predicted"/>
<evidence type="ECO:0000313" key="3">
    <source>
        <dbReference type="Proteomes" id="UP000325606"/>
    </source>
</evidence>
<evidence type="ECO:0000256" key="1">
    <source>
        <dbReference type="SAM" id="MobiDB-lite"/>
    </source>
</evidence>
<evidence type="ECO:0000313" key="2">
    <source>
        <dbReference type="EMBL" id="QEW06360.1"/>
    </source>
</evidence>
<protein>
    <submittedName>
        <fullName evidence="2">Phage tail protein</fullName>
    </submittedName>
</protein>
<reference evidence="2 3" key="1">
    <citation type="submission" date="2019-09" db="EMBL/GenBank/DDBJ databases">
        <title>Nitrincola iocasae sp. nov., a bacterium isolated from the sediment collected at a cold seep field in South China Sea.</title>
        <authorList>
            <person name="Zhang H."/>
            <person name="Wang H."/>
            <person name="Li C."/>
        </authorList>
    </citation>
    <scope>NUCLEOTIDE SEQUENCE [LARGE SCALE GENOMIC DNA]</scope>
    <source>
        <strain evidence="2 3">KXZD1103</strain>
    </source>
</reference>
<sequence length="145" mass="16665">MRKPAELREWLLASVRDLKNNPEKLQIFIDAGNLQARLQDSLHFEYQYTLNLIVTDFAADTDYLMVPLLAWVKVEQPEMEPDAIQFEADIIDHKKIDLSITLPLTERVLVTQNEGGNYTTTHAPEPVPEWNLPDPEALQELNPND</sequence>
<gene>
    <name evidence="2" type="ORF">F5I99_07490</name>
</gene>
<dbReference type="InterPro" id="IPR009678">
    <property type="entry name" value="Phage_tail_completion_R"/>
</dbReference>
<keyword evidence="3" id="KW-1185">Reference proteome</keyword>
<dbReference type="RefSeq" id="WP_151054625.1">
    <property type="nucleotide sequence ID" value="NZ_CP044222.1"/>
</dbReference>
<dbReference type="EMBL" id="CP044222">
    <property type="protein sequence ID" value="QEW06360.1"/>
    <property type="molecule type" value="Genomic_DNA"/>
</dbReference>
<feature type="region of interest" description="Disordered" evidence="1">
    <location>
        <begin position="115"/>
        <end position="145"/>
    </location>
</feature>
<accession>A0A5J6LCX0</accession>
<dbReference type="Proteomes" id="UP000325606">
    <property type="component" value="Chromosome"/>
</dbReference>
<dbReference type="AlphaFoldDB" id="A0A5J6LCX0"/>
<dbReference type="Pfam" id="PF06891">
    <property type="entry name" value="P2_Phage_GpR"/>
    <property type="match status" value="1"/>
</dbReference>
<dbReference type="KEGG" id="nik:F5I99_07490"/>
<name>A0A5J6LCX0_9GAMM</name>